<evidence type="ECO:0000313" key="1">
    <source>
        <dbReference type="EMBL" id="KAI4458956.1"/>
    </source>
</evidence>
<gene>
    <name evidence="1" type="ORF">MML48_6g00015579</name>
</gene>
<organism evidence="1 2">
    <name type="scientific">Holotrichia oblita</name>
    <name type="common">Chafer beetle</name>
    <dbReference type="NCBI Taxonomy" id="644536"/>
    <lineage>
        <taxon>Eukaryota</taxon>
        <taxon>Metazoa</taxon>
        <taxon>Ecdysozoa</taxon>
        <taxon>Arthropoda</taxon>
        <taxon>Hexapoda</taxon>
        <taxon>Insecta</taxon>
        <taxon>Pterygota</taxon>
        <taxon>Neoptera</taxon>
        <taxon>Endopterygota</taxon>
        <taxon>Coleoptera</taxon>
        <taxon>Polyphaga</taxon>
        <taxon>Scarabaeiformia</taxon>
        <taxon>Scarabaeidae</taxon>
        <taxon>Melolonthinae</taxon>
        <taxon>Holotrichia</taxon>
    </lineage>
</organism>
<protein>
    <submittedName>
        <fullName evidence="1">Prolyl 4-hydroxylase alpha subunit</fullName>
    </submittedName>
</protein>
<accession>A0ACB9SWK7</accession>
<name>A0ACB9SWK7_HOLOL</name>
<dbReference type="Proteomes" id="UP001056778">
    <property type="component" value="Chromosome 6"/>
</dbReference>
<sequence length="1033" mass="117312">MNKNLVIILFVFLCSQSSYSELYTAVAELEGLLHTEQTVITTLGNYIYAQEQKMLLVKRYVEAYVDQYKKASKDIQTYLQNPINAYLLVKRLTTDWDVVQDLITENTAEEFIADFDNLKSSLKFPSNEDLNGAAMALTRLQDIYRLDASSLANGEINGVKYATELTAADCFELGRQSYTNADHYHTQLWMMEADKRLKREIHQTVERSEILEYLAFSTFKLGDVGLALTLTNKILELIPTHERALRSKVYYEDEIAKINSVQRKGEDESIGTIQNNIEARLLYGPLCRGEIRLSDDILAELKCRYVDNGNPFLKIAPFKVEEAYLDPQLLIFHDVMADHEIATIKALAQSRFQRATVQNLNSDSMVAIQHRIGKVAWLTNTEHTHVKDVVHRVEDMTGLTMETAEDLQVVNYGIGGYNDPHYDFARKGEKNGLKNLGIGNRIATVLFYMSDVPQGGATIFPYLDVALWPKKGLLLFGSMIKNLAIILVVFLCAKSSYSELYTALAELEELLHTEHALITVIKNYITAQEQNMLLLKRYVEAYTDQYKKASDDVQAYVENPINAYLLVKRLTTDWEVVQNLINKNIGEELITDFYEHTTDLKLPSYEDLNGAAVALTRLQDTYQLDTSSLANGEINGVKYATELTAADCFELGRQSYNNADHYHTYLWMMEADERLKREVNQTVERSEILEYLAFSTFMLGHVGLALALTNKILELVPTHERALRNKVYYEDEITKTNSPQSTGENESILIIQNNTEGSLPYEALCRGEIRPSDAILAQLKCRYTDNGNPFLKIAPFKVEEAYLDPQILIFHDVMADHEIATIKELARPRFQRASVLNFFTGAMEIVQYRISKSAWLKEVEHKHVADVVQRVEDMTRLSMETAEELQVVNYGIGGHYEPHFDFAVAGDANAFKSLGAGNRIATLLFYMSDVAQGGATVFPYLDVALWPKKGAAAFWYNLHSSGEGDKRTRHAACPVLAGSKWSTLPNGLIHTCINVITIIFFLVSNKWMHEDGQQFRRPCDLERPPQNLRHNIK</sequence>
<keyword evidence="2" id="KW-1185">Reference proteome</keyword>
<comment type="caution">
    <text evidence="1">The sequence shown here is derived from an EMBL/GenBank/DDBJ whole genome shotgun (WGS) entry which is preliminary data.</text>
</comment>
<reference evidence="1" key="1">
    <citation type="submission" date="2022-04" db="EMBL/GenBank/DDBJ databases">
        <title>Chromosome-scale genome assembly of Holotrichia oblita Faldermann.</title>
        <authorList>
            <person name="Rongchong L."/>
        </authorList>
    </citation>
    <scope>NUCLEOTIDE SEQUENCE</scope>
    <source>
        <strain evidence="1">81SQS9</strain>
    </source>
</reference>
<evidence type="ECO:0000313" key="2">
    <source>
        <dbReference type="Proteomes" id="UP001056778"/>
    </source>
</evidence>
<proteinExistence type="predicted"/>
<dbReference type="EMBL" id="CM043020">
    <property type="protein sequence ID" value="KAI4458956.1"/>
    <property type="molecule type" value="Genomic_DNA"/>
</dbReference>